<gene>
    <name evidence="2" type="ORF">E1218_05920</name>
</gene>
<keyword evidence="3" id="KW-1185">Reference proteome</keyword>
<dbReference type="OrthoDB" id="3688891at2"/>
<evidence type="ECO:0000313" key="2">
    <source>
        <dbReference type="EMBL" id="TDD28947.1"/>
    </source>
</evidence>
<dbReference type="RefSeq" id="WP_132317058.1">
    <property type="nucleotide sequence ID" value="NZ_SMKR01000016.1"/>
</dbReference>
<protein>
    <submittedName>
        <fullName evidence="2">Transcriptional regulator</fullName>
    </submittedName>
</protein>
<dbReference type="Gene3D" id="1.10.260.40">
    <property type="entry name" value="lambda repressor-like DNA-binding domains"/>
    <property type="match status" value="2"/>
</dbReference>
<dbReference type="Pfam" id="PF01381">
    <property type="entry name" value="HTH_3"/>
    <property type="match status" value="1"/>
</dbReference>
<dbReference type="EMBL" id="SMKR01000016">
    <property type="protein sequence ID" value="TDD28947.1"/>
    <property type="molecule type" value="Genomic_DNA"/>
</dbReference>
<dbReference type="Proteomes" id="UP000295172">
    <property type="component" value="Unassembled WGS sequence"/>
</dbReference>
<dbReference type="CDD" id="cd00093">
    <property type="entry name" value="HTH_XRE"/>
    <property type="match status" value="2"/>
</dbReference>
<dbReference type="SMART" id="SM00530">
    <property type="entry name" value="HTH_XRE"/>
    <property type="match status" value="2"/>
</dbReference>
<sequence>MEDVEAFAAALQRVRRRAGLTYRELADHAHYSHAHLVRATGGKHLPSWDVTAAFLTGCGVPADLMPAWRRRWESVNREDVAELLRTADTLEELGAALSALARPRSLRTLQQLSGVPRATIQAWLSGSRRASRDRLDRLIRALGATPQERAAFSRAFDRISAGRCRVGRAA</sequence>
<evidence type="ECO:0000313" key="3">
    <source>
        <dbReference type="Proteomes" id="UP000295172"/>
    </source>
</evidence>
<reference evidence="2 3" key="1">
    <citation type="submission" date="2019-02" db="EMBL/GenBank/DDBJ databases">
        <title>Draft genome sequences of novel Actinobacteria.</title>
        <authorList>
            <person name="Sahin N."/>
            <person name="Ay H."/>
            <person name="Saygin H."/>
        </authorList>
    </citation>
    <scope>NUCLEOTIDE SEQUENCE [LARGE SCALE GENOMIC DNA]</scope>
    <source>
        <strain evidence="2 3">16K104</strain>
    </source>
</reference>
<organism evidence="2 3">
    <name type="scientific">Kribbella turkmenica</name>
    <dbReference type="NCBI Taxonomy" id="2530375"/>
    <lineage>
        <taxon>Bacteria</taxon>
        <taxon>Bacillati</taxon>
        <taxon>Actinomycetota</taxon>
        <taxon>Actinomycetes</taxon>
        <taxon>Propionibacteriales</taxon>
        <taxon>Kribbellaceae</taxon>
        <taxon>Kribbella</taxon>
    </lineage>
</organism>
<proteinExistence type="predicted"/>
<dbReference type="GO" id="GO:0003677">
    <property type="term" value="F:DNA binding"/>
    <property type="evidence" value="ECO:0007669"/>
    <property type="project" value="InterPro"/>
</dbReference>
<dbReference type="PROSITE" id="PS50943">
    <property type="entry name" value="HTH_CROC1"/>
    <property type="match status" value="1"/>
</dbReference>
<dbReference type="InterPro" id="IPR010982">
    <property type="entry name" value="Lambda_DNA-bd_dom_sf"/>
</dbReference>
<feature type="domain" description="HTH cro/C1-type" evidence="1">
    <location>
        <begin position="105"/>
        <end position="149"/>
    </location>
</feature>
<dbReference type="SUPFAM" id="SSF47413">
    <property type="entry name" value="lambda repressor-like DNA-binding domains"/>
    <property type="match status" value="2"/>
</dbReference>
<name>A0A4V2YGY8_9ACTN</name>
<dbReference type="InterPro" id="IPR001387">
    <property type="entry name" value="Cro/C1-type_HTH"/>
</dbReference>
<accession>A0A4V2YGY8</accession>
<evidence type="ECO:0000259" key="1">
    <source>
        <dbReference type="PROSITE" id="PS50943"/>
    </source>
</evidence>
<comment type="caution">
    <text evidence="2">The sequence shown here is derived from an EMBL/GenBank/DDBJ whole genome shotgun (WGS) entry which is preliminary data.</text>
</comment>
<dbReference type="Pfam" id="PF13560">
    <property type="entry name" value="HTH_31"/>
    <property type="match status" value="1"/>
</dbReference>
<dbReference type="AlphaFoldDB" id="A0A4V2YGY8"/>